<sequence length="425" mass="46361">VNLATRGLGQSARSTTGVEDSPLRQTYLTPLHLSGGKPPGPRVSIYGIRTRVILSPTRGGNGPPVATVFTTRPQRPVKCHLQCSVCGVSKLRQARIAASTAPSPNSPDLGPSDLTLGPYSRATATLRSRVLPSAITQISRRARFPELPPPLGPRTPSPDGPALVTKSPHTNRTVKKGKVSDKLTQKSSARAPSHQSVNSQLPATASTSTEPRTQPTERPDHASAAQAILKALTSQAQAALRTIETLTNTHPDLAQLDVDRTRQHTTSKFTTIPKHSPPRNVGFVRIIFDFQGKFAQQPRPVKLRDFLNQKFQVIDVKFAAAEFSAAGTLILPVTSTNARQLQIEHGFVHVIRQHVTDVADVLDEDDITAYPDKPWHRVVINRISLEDARKAAKSTDSEEMLLPLWEELKGLQPTYLSALCRHYSP</sequence>
<feature type="region of interest" description="Disordered" evidence="1">
    <location>
        <begin position="1"/>
        <end position="20"/>
    </location>
</feature>
<evidence type="ECO:0000313" key="2">
    <source>
        <dbReference type="EMBL" id="PPQ77872.1"/>
    </source>
</evidence>
<feature type="region of interest" description="Disordered" evidence="1">
    <location>
        <begin position="140"/>
        <end position="222"/>
    </location>
</feature>
<dbReference type="Proteomes" id="UP000284706">
    <property type="component" value="Unassembled WGS sequence"/>
</dbReference>
<accession>A0A409WH83</accession>
<evidence type="ECO:0000313" key="3">
    <source>
        <dbReference type="Proteomes" id="UP000284706"/>
    </source>
</evidence>
<reference evidence="2 3" key="1">
    <citation type="journal article" date="2018" name="Evol. Lett.">
        <title>Horizontal gene cluster transfer increased hallucinogenic mushroom diversity.</title>
        <authorList>
            <person name="Reynolds H.T."/>
            <person name="Vijayakumar V."/>
            <person name="Gluck-Thaler E."/>
            <person name="Korotkin H.B."/>
            <person name="Matheny P.B."/>
            <person name="Slot J.C."/>
        </authorList>
    </citation>
    <scope>NUCLEOTIDE SEQUENCE [LARGE SCALE GENOMIC DNA]</scope>
    <source>
        <strain evidence="2 3">SRW20</strain>
    </source>
</reference>
<dbReference type="InParanoid" id="A0A409WH83"/>
<dbReference type="EMBL" id="NHYE01005072">
    <property type="protein sequence ID" value="PPQ77872.1"/>
    <property type="molecule type" value="Genomic_DNA"/>
</dbReference>
<proteinExistence type="predicted"/>
<name>A0A409WH83_9AGAR</name>
<feature type="non-terminal residue" evidence="2">
    <location>
        <position position="1"/>
    </location>
</feature>
<protein>
    <submittedName>
        <fullName evidence="2">Uncharacterized protein</fullName>
    </submittedName>
</protein>
<feature type="compositionally biased region" description="Polar residues" evidence="1">
    <location>
        <begin position="11"/>
        <end position="20"/>
    </location>
</feature>
<organism evidence="2 3">
    <name type="scientific">Gymnopilus dilepis</name>
    <dbReference type="NCBI Taxonomy" id="231916"/>
    <lineage>
        <taxon>Eukaryota</taxon>
        <taxon>Fungi</taxon>
        <taxon>Dikarya</taxon>
        <taxon>Basidiomycota</taxon>
        <taxon>Agaricomycotina</taxon>
        <taxon>Agaricomycetes</taxon>
        <taxon>Agaricomycetidae</taxon>
        <taxon>Agaricales</taxon>
        <taxon>Agaricineae</taxon>
        <taxon>Hymenogastraceae</taxon>
        <taxon>Gymnopilus</taxon>
    </lineage>
</organism>
<feature type="compositionally biased region" description="Pro residues" evidence="1">
    <location>
        <begin position="146"/>
        <end position="159"/>
    </location>
</feature>
<dbReference type="OrthoDB" id="3016333at2759"/>
<gene>
    <name evidence="2" type="ORF">CVT26_005197</name>
</gene>
<feature type="region of interest" description="Disordered" evidence="1">
    <location>
        <begin position="97"/>
        <end position="116"/>
    </location>
</feature>
<feature type="compositionally biased region" description="Polar residues" evidence="1">
    <location>
        <begin position="185"/>
        <end position="214"/>
    </location>
</feature>
<keyword evidence="3" id="KW-1185">Reference proteome</keyword>
<evidence type="ECO:0000256" key="1">
    <source>
        <dbReference type="SAM" id="MobiDB-lite"/>
    </source>
</evidence>
<dbReference type="AlphaFoldDB" id="A0A409WH83"/>
<comment type="caution">
    <text evidence="2">The sequence shown here is derived from an EMBL/GenBank/DDBJ whole genome shotgun (WGS) entry which is preliminary data.</text>
</comment>